<reference evidence="4" key="1">
    <citation type="journal article" date="2019" name="Int. J. Syst. Evol. Microbiol.">
        <title>The Global Catalogue of Microorganisms (GCM) 10K type strain sequencing project: providing services to taxonomists for standard genome sequencing and annotation.</title>
        <authorList>
            <consortium name="The Broad Institute Genomics Platform"/>
            <consortium name="The Broad Institute Genome Sequencing Center for Infectious Disease"/>
            <person name="Wu L."/>
            <person name="Ma J."/>
        </authorList>
    </citation>
    <scope>NUCLEOTIDE SEQUENCE [LARGE SCALE GENOMIC DNA]</scope>
    <source>
        <strain evidence="4">KCTC 52274</strain>
    </source>
</reference>
<feature type="transmembrane region" description="Helical" evidence="1">
    <location>
        <begin position="251"/>
        <end position="270"/>
    </location>
</feature>
<accession>A0ABW5LHD3</accession>
<protein>
    <submittedName>
        <fullName evidence="3">DUF418 domain-containing protein</fullName>
    </submittedName>
</protein>
<sequence length="401" mass="45611">MENPTSNRIRIIDALRGFALAGVCLVHMNEQYIASAPSESLMEVTNSVFDQILGGIIGFFIIGKFFALFSILFGLSFFIQMNSADKRNEDFGLRFLWRAFLLFIIGYVHQLFYKGDILTIYALLAPFLIPFYRLSNKWVLLVSGLFLISIPRFISYAFLGNESAFGLSPVMDGNSVTNLNYITTLKEGSITEVFSVNGSQGMLQKMDFQIGLFARFYLTFGYFLIGLWLGKIGLFHNVKEKIPLVKKWLKRGLIGFVIALVLTAGIFALSPQPVDFNSWLHVLGINAYDWSNIALTAIILSGFILLYQKKRGYRFFSFFESYGRMALTNYVLQSIVGTFLLFGWGLGLLGKLQTRYLIIIAFALIALQAITSKLWLQRFKYGPFEWLWRSATKGKIQTFKK</sequence>
<evidence type="ECO:0000313" key="4">
    <source>
        <dbReference type="Proteomes" id="UP001597319"/>
    </source>
</evidence>
<keyword evidence="1" id="KW-0812">Transmembrane</keyword>
<dbReference type="Proteomes" id="UP001597319">
    <property type="component" value="Unassembled WGS sequence"/>
</dbReference>
<comment type="caution">
    <text evidence="3">The sequence shown here is derived from an EMBL/GenBank/DDBJ whole genome shotgun (WGS) entry which is preliminary data.</text>
</comment>
<dbReference type="PANTHER" id="PTHR30590:SF2">
    <property type="entry name" value="INNER MEMBRANE PROTEIN"/>
    <property type="match status" value="1"/>
</dbReference>
<feature type="transmembrane region" description="Helical" evidence="1">
    <location>
        <begin position="139"/>
        <end position="159"/>
    </location>
</feature>
<feature type="transmembrane region" description="Helical" evidence="1">
    <location>
        <begin position="91"/>
        <end position="109"/>
    </location>
</feature>
<feature type="transmembrane region" description="Helical" evidence="1">
    <location>
        <begin position="327"/>
        <end position="350"/>
    </location>
</feature>
<dbReference type="InterPro" id="IPR052529">
    <property type="entry name" value="Bact_Transport_Assoc"/>
</dbReference>
<proteinExistence type="predicted"/>
<dbReference type="RefSeq" id="WP_378293356.1">
    <property type="nucleotide sequence ID" value="NZ_JBHULE010000019.1"/>
</dbReference>
<evidence type="ECO:0000256" key="1">
    <source>
        <dbReference type="SAM" id="Phobius"/>
    </source>
</evidence>
<keyword evidence="1" id="KW-0472">Membrane</keyword>
<feature type="transmembrane region" description="Helical" evidence="1">
    <location>
        <begin position="115"/>
        <end position="132"/>
    </location>
</feature>
<feature type="domain" description="DUF418" evidence="2">
    <location>
        <begin position="229"/>
        <end position="395"/>
    </location>
</feature>
<keyword evidence="4" id="KW-1185">Reference proteome</keyword>
<name>A0ABW5LHD3_9FLAO</name>
<feature type="transmembrane region" description="Helical" evidence="1">
    <location>
        <begin position="212"/>
        <end position="230"/>
    </location>
</feature>
<feature type="transmembrane region" description="Helical" evidence="1">
    <location>
        <begin position="356"/>
        <end position="376"/>
    </location>
</feature>
<dbReference type="InterPro" id="IPR007349">
    <property type="entry name" value="DUF418"/>
</dbReference>
<dbReference type="EMBL" id="JBHULE010000019">
    <property type="protein sequence ID" value="MFD2563701.1"/>
    <property type="molecule type" value="Genomic_DNA"/>
</dbReference>
<dbReference type="Pfam" id="PF04235">
    <property type="entry name" value="DUF418"/>
    <property type="match status" value="1"/>
</dbReference>
<gene>
    <name evidence="3" type="ORF">ACFSR1_13555</name>
</gene>
<feature type="transmembrane region" description="Helical" evidence="1">
    <location>
        <begin position="52"/>
        <end position="79"/>
    </location>
</feature>
<feature type="transmembrane region" description="Helical" evidence="1">
    <location>
        <begin position="290"/>
        <end position="307"/>
    </location>
</feature>
<keyword evidence="1" id="KW-1133">Transmembrane helix</keyword>
<dbReference type="PANTHER" id="PTHR30590">
    <property type="entry name" value="INNER MEMBRANE PROTEIN"/>
    <property type="match status" value="1"/>
</dbReference>
<evidence type="ECO:0000313" key="3">
    <source>
        <dbReference type="EMBL" id="MFD2563701.1"/>
    </source>
</evidence>
<evidence type="ECO:0000259" key="2">
    <source>
        <dbReference type="Pfam" id="PF04235"/>
    </source>
</evidence>
<organism evidence="3 4">
    <name type="scientific">Aquimarina rubra</name>
    <dbReference type="NCBI Taxonomy" id="1920033"/>
    <lineage>
        <taxon>Bacteria</taxon>
        <taxon>Pseudomonadati</taxon>
        <taxon>Bacteroidota</taxon>
        <taxon>Flavobacteriia</taxon>
        <taxon>Flavobacteriales</taxon>
        <taxon>Flavobacteriaceae</taxon>
        <taxon>Aquimarina</taxon>
    </lineage>
</organism>